<dbReference type="PANTHER" id="PTHR34606:SF15">
    <property type="entry name" value="BON DOMAIN-CONTAINING PROTEIN"/>
    <property type="match status" value="1"/>
</dbReference>
<dbReference type="Pfam" id="PF04972">
    <property type="entry name" value="BON"/>
    <property type="match status" value="3"/>
</dbReference>
<dbReference type="Proteomes" id="UP001595443">
    <property type="component" value="Unassembled WGS sequence"/>
</dbReference>
<accession>A0ABV7AGA8</accession>
<evidence type="ECO:0000313" key="3">
    <source>
        <dbReference type="Proteomes" id="UP001595443"/>
    </source>
</evidence>
<dbReference type="RefSeq" id="WP_377832906.1">
    <property type="nucleotide sequence ID" value="NZ_JBHRSK010000004.1"/>
</dbReference>
<feature type="domain" description="BON" evidence="1">
    <location>
        <begin position="112"/>
        <end position="180"/>
    </location>
</feature>
<dbReference type="InterPro" id="IPR051686">
    <property type="entry name" value="Lipoprotein_DolP"/>
</dbReference>
<keyword evidence="3" id="KW-1185">Reference proteome</keyword>
<dbReference type="InterPro" id="IPR014004">
    <property type="entry name" value="Transpt-assoc_nodulatn_dom_bac"/>
</dbReference>
<protein>
    <submittedName>
        <fullName evidence="2">BON domain-containing protein</fullName>
    </submittedName>
</protein>
<dbReference type="SMART" id="SM00749">
    <property type="entry name" value="BON"/>
    <property type="match status" value="2"/>
</dbReference>
<dbReference type="Gene3D" id="3.30.1340.30">
    <property type="match status" value="2"/>
</dbReference>
<name>A0ABV7AGA8_9RHOB</name>
<feature type="domain" description="BON" evidence="1">
    <location>
        <begin position="185"/>
        <end position="253"/>
    </location>
</feature>
<dbReference type="InterPro" id="IPR007055">
    <property type="entry name" value="BON_dom"/>
</dbReference>
<dbReference type="EMBL" id="JBHRSK010000004">
    <property type="protein sequence ID" value="MFC2968237.1"/>
    <property type="molecule type" value="Genomic_DNA"/>
</dbReference>
<sequence length="253" mass="27508">MAEENRKQAILSELRARFRSEPRLGPHFHFDSLDWDETGTLILGGEVPSVAAKKRALECAASHPAVNAILDRVHVAPATAMGDAEIRAHLREFFTREPAFAGYAIRQQASFAAPAGASPDLELVAGDPAAAPSQIDIEISAAVVTLGGRVPSLTAKRLAGVMAWWVPGVRDVVNGLEVEPEEEDSPIRIEEAVRLVLERDPFLDAGQVRVGVRRRTVHLTGAVRSAALRDMAERDAWCVFGVDDVLNEIELLR</sequence>
<reference evidence="3" key="1">
    <citation type="journal article" date="2019" name="Int. J. Syst. Evol. Microbiol.">
        <title>The Global Catalogue of Microorganisms (GCM) 10K type strain sequencing project: providing services to taxonomists for standard genome sequencing and annotation.</title>
        <authorList>
            <consortium name="The Broad Institute Genomics Platform"/>
            <consortium name="The Broad Institute Genome Sequencing Center for Infectious Disease"/>
            <person name="Wu L."/>
            <person name="Ma J."/>
        </authorList>
    </citation>
    <scope>NUCLEOTIDE SEQUENCE [LARGE SCALE GENOMIC DNA]</scope>
    <source>
        <strain evidence="3">KCTC 62192</strain>
    </source>
</reference>
<organism evidence="2 3">
    <name type="scientific">Acidimangrovimonas pyrenivorans</name>
    <dbReference type="NCBI Taxonomy" id="2030798"/>
    <lineage>
        <taxon>Bacteria</taxon>
        <taxon>Pseudomonadati</taxon>
        <taxon>Pseudomonadota</taxon>
        <taxon>Alphaproteobacteria</taxon>
        <taxon>Rhodobacterales</taxon>
        <taxon>Paracoccaceae</taxon>
        <taxon>Acidimangrovimonas</taxon>
    </lineage>
</organism>
<comment type="caution">
    <text evidence="2">The sequence shown here is derived from an EMBL/GenBank/DDBJ whole genome shotgun (WGS) entry which is preliminary data.</text>
</comment>
<evidence type="ECO:0000259" key="1">
    <source>
        <dbReference type="PROSITE" id="PS50914"/>
    </source>
</evidence>
<dbReference type="PANTHER" id="PTHR34606">
    <property type="entry name" value="BON DOMAIN-CONTAINING PROTEIN"/>
    <property type="match status" value="1"/>
</dbReference>
<dbReference type="PROSITE" id="PS50914">
    <property type="entry name" value="BON"/>
    <property type="match status" value="2"/>
</dbReference>
<evidence type="ECO:0000313" key="2">
    <source>
        <dbReference type="EMBL" id="MFC2968237.1"/>
    </source>
</evidence>
<gene>
    <name evidence="2" type="ORF">ACFOES_09040</name>
</gene>
<proteinExistence type="predicted"/>